<gene>
    <name evidence="1" type="ORF">PMAYCL1PPCAC_10551</name>
</gene>
<dbReference type="Proteomes" id="UP001328107">
    <property type="component" value="Unassembled WGS sequence"/>
</dbReference>
<proteinExistence type="predicted"/>
<sequence length="99" mass="11153">MQFSSGKVAFPHLGTARTAQINCSHSDGDDLLHLGDQRPGGINVALLEPRQHTSKRSQQFQRVVLGYDANLKEGRAVFEKPDCQLLRFHHRLLIVFDES</sequence>
<evidence type="ECO:0000313" key="1">
    <source>
        <dbReference type="EMBL" id="GMR40356.1"/>
    </source>
</evidence>
<reference evidence="2" key="1">
    <citation type="submission" date="2022-10" db="EMBL/GenBank/DDBJ databases">
        <title>Genome assembly of Pristionchus species.</title>
        <authorList>
            <person name="Yoshida K."/>
            <person name="Sommer R.J."/>
        </authorList>
    </citation>
    <scope>NUCLEOTIDE SEQUENCE [LARGE SCALE GENOMIC DNA]</scope>
    <source>
        <strain evidence="2">RS5460</strain>
    </source>
</reference>
<comment type="caution">
    <text evidence="1">The sequence shown here is derived from an EMBL/GenBank/DDBJ whole genome shotgun (WGS) entry which is preliminary data.</text>
</comment>
<name>A0AAN5CFQ1_9BILA</name>
<organism evidence="1 2">
    <name type="scientific">Pristionchus mayeri</name>
    <dbReference type="NCBI Taxonomy" id="1317129"/>
    <lineage>
        <taxon>Eukaryota</taxon>
        <taxon>Metazoa</taxon>
        <taxon>Ecdysozoa</taxon>
        <taxon>Nematoda</taxon>
        <taxon>Chromadorea</taxon>
        <taxon>Rhabditida</taxon>
        <taxon>Rhabditina</taxon>
        <taxon>Diplogasteromorpha</taxon>
        <taxon>Diplogasteroidea</taxon>
        <taxon>Neodiplogasteridae</taxon>
        <taxon>Pristionchus</taxon>
    </lineage>
</organism>
<dbReference type="AlphaFoldDB" id="A0AAN5CFQ1"/>
<accession>A0AAN5CFQ1</accession>
<dbReference type="EMBL" id="BTRK01000003">
    <property type="protein sequence ID" value="GMR40356.1"/>
    <property type="molecule type" value="Genomic_DNA"/>
</dbReference>
<feature type="non-terminal residue" evidence="1">
    <location>
        <position position="99"/>
    </location>
</feature>
<evidence type="ECO:0000313" key="2">
    <source>
        <dbReference type="Proteomes" id="UP001328107"/>
    </source>
</evidence>
<keyword evidence="2" id="KW-1185">Reference proteome</keyword>
<protein>
    <submittedName>
        <fullName evidence="1">Uncharacterized protein</fullName>
    </submittedName>
</protein>